<protein>
    <recommendedName>
        <fullName evidence="3">Major facilitator superfamily (MFS) profile domain-containing protein</fullName>
    </recommendedName>
</protein>
<dbReference type="InterPro" id="IPR036259">
    <property type="entry name" value="MFS_trans_sf"/>
</dbReference>
<gene>
    <name evidence="2" type="ORF">S06H3_36618</name>
</gene>
<feature type="non-terminal residue" evidence="2">
    <location>
        <position position="115"/>
    </location>
</feature>
<reference evidence="2" key="1">
    <citation type="journal article" date="2014" name="Front. Microbiol.">
        <title>High frequency of phylogenetically diverse reductive dehalogenase-homologous genes in deep subseafloor sedimentary metagenomes.</title>
        <authorList>
            <person name="Kawai M."/>
            <person name="Futagami T."/>
            <person name="Toyoda A."/>
            <person name="Takaki Y."/>
            <person name="Nishi S."/>
            <person name="Hori S."/>
            <person name="Arai W."/>
            <person name="Tsubouchi T."/>
            <person name="Morono Y."/>
            <person name="Uchiyama I."/>
            <person name="Ito T."/>
            <person name="Fujiyama A."/>
            <person name="Inagaki F."/>
            <person name="Takami H."/>
        </authorList>
    </citation>
    <scope>NUCLEOTIDE SEQUENCE</scope>
    <source>
        <strain evidence="2">Expedition CK06-06</strain>
    </source>
</reference>
<organism evidence="2">
    <name type="scientific">marine sediment metagenome</name>
    <dbReference type="NCBI Taxonomy" id="412755"/>
    <lineage>
        <taxon>unclassified sequences</taxon>
        <taxon>metagenomes</taxon>
        <taxon>ecological metagenomes</taxon>
    </lineage>
</organism>
<name>X1MVB4_9ZZZZ</name>
<keyword evidence="1" id="KW-1133">Transmembrane helix</keyword>
<evidence type="ECO:0008006" key="3">
    <source>
        <dbReference type="Google" id="ProtNLM"/>
    </source>
</evidence>
<proteinExistence type="predicted"/>
<dbReference type="Pfam" id="PF07690">
    <property type="entry name" value="MFS_1"/>
    <property type="match status" value="1"/>
</dbReference>
<keyword evidence="1" id="KW-0812">Transmembrane</keyword>
<dbReference type="SUPFAM" id="SSF103473">
    <property type="entry name" value="MFS general substrate transporter"/>
    <property type="match status" value="1"/>
</dbReference>
<feature type="transmembrane region" description="Helical" evidence="1">
    <location>
        <begin position="67"/>
        <end position="85"/>
    </location>
</feature>
<evidence type="ECO:0000256" key="1">
    <source>
        <dbReference type="SAM" id="Phobius"/>
    </source>
</evidence>
<feature type="transmembrane region" description="Helical" evidence="1">
    <location>
        <begin position="30"/>
        <end position="55"/>
    </location>
</feature>
<evidence type="ECO:0000313" key="2">
    <source>
        <dbReference type="EMBL" id="GAI18645.1"/>
    </source>
</evidence>
<feature type="transmembrane region" description="Helical" evidence="1">
    <location>
        <begin position="97"/>
        <end position="114"/>
    </location>
</feature>
<dbReference type="GO" id="GO:0022857">
    <property type="term" value="F:transmembrane transporter activity"/>
    <property type="evidence" value="ECO:0007669"/>
    <property type="project" value="InterPro"/>
</dbReference>
<comment type="caution">
    <text evidence="2">The sequence shown here is derived from an EMBL/GenBank/DDBJ whole genome shotgun (WGS) entry which is preliminary data.</text>
</comment>
<dbReference type="AlphaFoldDB" id="X1MVB4"/>
<sequence>MRFKNLILYSNQYQDKIRDTLRPPKFSFDVIFLFLNNLTWGFALGMLALFLPIFLFERFNQSVQNVLIFYMVSSALFGFLVPLGAKIMSKIGLKKSMIIATPFLMIYCLSLYYFE</sequence>
<dbReference type="InterPro" id="IPR011701">
    <property type="entry name" value="MFS"/>
</dbReference>
<keyword evidence="1" id="KW-0472">Membrane</keyword>
<accession>X1MVB4</accession>
<dbReference type="EMBL" id="BARV01022197">
    <property type="protein sequence ID" value="GAI18645.1"/>
    <property type="molecule type" value="Genomic_DNA"/>
</dbReference>